<comment type="caution">
    <text evidence="12">The sequence shown here is derived from an EMBL/GenBank/DDBJ whole genome shotgun (WGS) entry which is preliminary data.</text>
</comment>
<dbReference type="GO" id="GO:0005737">
    <property type="term" value="C:cytoplasm"/>
    <property type="evidence" value="ECO:0007669"/>
    <property type="project" value="UniProtKB-ARBA"/>
</dbReference>
<keyword evidence="13" id="KW-1185">Reference proteome</keyword>
<evidence type="ECO:0000256" key="6">
    <source>
        <dbReference type="ARBA" id="ARBA00023049"/>
    </source>
</evidence>
<keyword evidence="6" id="KW-0482">Metalloprotease</keyword>
<evidence type="ECO:0000256" key="3">
    <source>
        <dbReference type="ARBA" id="ARBA00022723"/>
    </source>
</evidence>
<dbReference type="Pfam" id="PF05193">
    <property type="entry name" value="Peptidase_M16_C"/>
    <property type="match status" value="1"/>
</dbReference>
<dbReference type="InterPro" id="IPR011765">
    <property type="entry name" value="Pept_M16_N"/>
</dbReference>
<dbReference type="GO" id="GO:0006508">
    <property type="term" value="P:proteolysis"/>
    <property type="evidence" value="ECO:0007669"/>
    <property type="project" value="UniProtKB-KW"/>
</dbReference>
<dbReference type="InterPro" id="IPR011249">
    <property type="entry name" value="Metalloenz_LuxS/M16"/>
</dbReference>
<dbReference type="GO" id="GO:0004222">
    <property type="term" value="F:metalloendopeptidase activity"/>
    <property type="evidence" value="ECO:0007669"/>
    <property type="project" value="InterPro"/>
</dbReference>
<protein>
    <submittedName>
        <fullName evidence="12">Nardilysin</fullName>
    </submittedName>
</protein>
<gene>
    <name evidence="12" type="ORF">ACHHYP_06062</name>
</gene>
<evidence type="ECO:0000256" key="4">
    <source>
        <dbReference type="ARBA" id="ARBA00022801"/>
    </source>
</evidence>
<dbReference type="Gene3D" id="3.30.830.10">
    <property type="entry name" value="Metalloenzyme, LuxS/M16 peptidase-like"/>
    <property type="match status" value="4"/>
</dbReference>
<comment type="similarity">
    <text evidence="1 7">Belongs to the peptidase M16 family.</text>
</comment>
<dbReference type="AlphaFoldDB" id="A0A1V9YVB2"/>
<evidence type="ECO:0000259" key="10">
    <source>
        <dbReference type="Pfam" id="PF16187"/>
    </source>
</evidence>
<reference evidence="12 13" key="1">
    <citation type="journal article" date="2014" name="Genome Biol. Evol.">
        <title>The secreted proteins of Achlya hypogyna and Thraustotheca clavata identify the ancestral oomycete secretome and reveal gene acquisitions by horizontal gene transfer.</title>
        <authorList>
            <person name="Misner I."/>
            <person name="Blouin N."/>
            <person name="Leonard G."/>
            <person name="Richards T.A."/>
            <person name="Lane C.E."/>
        </authorList>
    </citation>
    <scope>NUCLEOTIDE SEQUENCE [LARGE SCALE GENOMIC DNA]</scope>
    <source>
        <strain evidence="12 13">ATCC 48635</strain>
    </source>
</reference>
<dbReference type="PANTHER" id="PTHR43690:SF18">
    <property type="entry name" value="INSULIN-DEGRADING ENZYME-RELATED"/>
    <property type="match status" value="1"/>
</dbReference>
<dbReference type="SUPFAM" id="SSF63411">
    <property type="entry name" value="LuxS/MPP-like metallohydrolase"/>
    <property type="match status" value="4"/>
</dbReference>
<dbReference type="Proteomes" id="UP000243579">
    <property type="component" value="Unassembled WGS sequence"/>
</dbReference>
<proteinExistence type="inferred from homology"/>
<evidence type="ECO:0000313" key="12">
    <source>
        <dbReference type="EMBL" id="OQR89764.1"/>
    </source>
</evidence>
<dbReference type="PROSITE" id="PS00143">
    <property type="entry name" value="INSULINASE"/>
    <property type="match status" value="1"/>
</dbReference>
<feature type="domain" description="Coenzyme PQQ synthesis protein F-like C-terminal lobe" evidence="11">
    <location>
        <begin position="823"/>
        <end position="902"/>
    </location>
</feature>
<evidence type="ECO:0000256" key="7">
    <source>
        <dbReference type="RuleBase" id="RU004447"/>
    </source>
</evidence>
<evidence type="ECO:0000313" key="13">
    <source>
        <dbReference type="Proteomes" id="UP000243579"/>
    </source>
</evidence>
<dbReference type="PANTHER" id="PTHR43690">
    <property type="entry name" value="NARDILYSIN"/>
    <property type="match status" value="1"/>
</dbReference>
<organism evidence="12 13">
    <name type="scientific">Achlya hypogyna</name>
    <name type="common">Oomycete</name>
    <name type="synonym">Protoachlya hypogyna</name>
    <dbReference type="NCBI Taxonomy" id="1202772"/>
    <lineage>
        <taxon>Eukaryota</taxon>
        <taxon>Sar</taxon>
        <taxon>Stramenopiles</taxon>
        <taxon>Oomycota</taxon>
        <taxon>Saprolegniomycetes</taxon>
        <taxon>Saprolegniales</taxon>
        <taxon>Achlyaceae</taxon>
        <taxon>Achlya</taxon>
    </lineage>
</organism>
<evidence type="ECO:0000259" key="8">
    <source>
        <dbReference type="Pfam" id="PF00675"/>
    </source>
</evidence>
<dbReference type="InterPro" id="IPR001431">
    <property type="entry name" value="Pept_M16_Zn_BS"/>
</dbReference>
<evidence type="ECO:0000256" key="2">
    <source>
        <dbReference type="ARBA" id="ARBA00022670"/>
    </source>
</evidence>
<dbReference type="GO" id="GO:0046872">
    <property type="term" value="F:metal ion binding"/>
    <property type="evidence" value="ECO:0007669"/>
    <property type="project" value="UniProtKB-KW"/>
</dbReference>
<dbReference type="Pfam" id="PF16187">
    <property type="entry name" value="Peptidase_M16_M"/>
    <property type="match status" value="1"/>
</dbReference>
<evidence type="ECO:0000256" key="1">
    <source>
        <dbReference type="ARBA" id="ARBA00007261"/>
    </source>
</evidence>
<name>A0A1V9YVB2_ACHHY</name>
<evidence type="ECO:0000256" key="5">
    <source>
        <dbReference type="ARBA" id="ARBA00022833"/>
    </source>
</evidence>
<feature type="domain" description="Peptidase M16 middle/third" evidence="10">
    <location>
        <begin position="416"/>
        <end position="652"/>
    </location>
</feature>
<dbReference type="InterPro" id="IPR050626">
    <property type="entry name" value="Peptidase_M16"/>
</dbReference>
<dbReference type="EMBL" id="JNBR01000738">
    <property type="protein sequence ID" value="OQR89764.1"/>
    <property type="molecule type" value="Genomic_DNA"/>
</dbReference>
<feature type="domain" description="Peptidase M16 C-terminal" evidence="9">
    <location>
        <begin position="223"/>
        <end position="358"/>
    </location>
</feature>
<keyword evidence="5" id="KW-0862">Zinc</keyword>
<keyword evidence="2" id="KW-0645">Protease</keyword>
<sequence length="1014" mass="111844">MASIGSSKAKGDKSLYDHFTLPNALEVVLVHTPDISVQPLLAGPGEPVIIDECDNDGACCIASGDKMAAACLTVNVGTFADPPHLPGLAHFLEHMLFMGSANYPEENAFEAFLSRYGGYSNATTDCESTTFFFEVHPTGLAKALDMFAQLFIAPLFLRETMDRELLALDAEFESASQHDRVRLQQILCDAGRRHGSSHPYHQFGWGNTESLRDRPREQFVDVRAAIADLFHAHYSANGMKLAVCSPIPLVTMATWVRASFSEIINKNLPLKVYPPLPPGPGRSTVLSLEPMGDNHLLHLFFPLPPASNGRERKQQLLAAEYVRYVLRHEGSKSLLTYLYGRGWVHSIEAGITETQGYEHGTYGSVFEVEIGLSLRGVAHWDAIVGHVFSVLRFLERTHPLPLWIADEFRATAQVAFDFASPSDPLQQVQAIATYMQPRLDVDRTELLQLHLGTCMHQPFAPESVARLLMTMTPSTMLVALTTTLATTDIPKLVHRRATHVTEEWGAIAYTSSPVCPAVVSRWTSAAPNTTRLPSPNPFVPTDFTLEVSVTDRVPVRLAFSGSHWLQQKVESPLVDAYFQLELPFGQRTLENYVNLLVYVRLVTLHLRETMYFARCAEMDVVLSCKDGCVHVVVSGLRHHLPQLILAVFKVLAQPADLVNGLDNNQVDHVATGLRHELTAEAASVGDTATLTRLQLLEASVVYHSVDAMARALGATTLESFVSFATSPELFAKGRLTSYFAGNVCADTATAVLTCINLLLHAPAPFSPRSAAAAIWHTTTLPITGGKGLLLRVPSAHTDDTNTCVETYFQLGPRTVLDHAYANVLRQIMREPLYHDLRTVHQIGYHVGCYVRVTHHVLGFSVVVESSAYNASDVALRIDDFLHNTFRSVLRGLTDDDVADHVRIRQASWQHATPPADFWGEITAGRLEFNVNEQYILALGTVTRCELLRRYDSWFVHPSTTRKLRVHVVGQGHAVPNVPLEQVLEGDATPVVIQDISAHKANLARCCEGGVHTDG</sequence>
<dbReference type="STRING" id="1202772.A0A1V9YVB2"/>
<evidence type="ECO:0000259" key="11">
    <source>
        <dbReference type="Pfam" id="PF22456"/>
    </source>
</evidence>
<dbReference type="InterPro" id="IPR032632">
    <property type="entry name" value="Peptidase_M16_M"/>
</dbReference>
<keyword evidence="3" id="KW-0479">Metal-binding</keyword>
<keyword evidence="4" id="KW-0378">Hydrolase</keyword>
<evidence type="ECO:0000259" key="9">
    <source>
        <dbReference type="Pfam" id="PF05193"/>
    </source>
</evidence>
<feature type="domain" description="Peptidase M16 N-terminal" evidence="8">
    <location>
        <begin position="65"/>
        <end position="193"/>
    </location>
</feature>
<dbReference type="OrthoDB" id="952271at2759"/>
<dbReference type="InterPro" id="IPR054734">
    <property type="entry name" value="PqqF-like_C_4"/>
</dbReference>
<dbReference type="Pfam" id="PF00675">
    <property type="entry name" value="Peptidase_M16"/>
    <property type="match status" value="1"/>
</dbReference>
<accession>A0A1V9YVB2</accession>
<dbReference type="InterPro" id="IPR007863">
    <property type="entry name" value="Peptidase_M16_C"/>
</dbReference>
<dbReference type="Pfam" id="PF22456">
    <property type="entry name" value="PqqF-like_C_4"/>
    <property type="match status" value="1"/>
</dbReference>